<dbReference type="EMBL" id="JANEYF010003154">
    <property type="protein sequence ID" value="KAJ8938807.1"/>
    <property type="molecule type" value="Genomic_DNA"/>
</dbReference>
<dbReference type="Proteomes" id="UP001162156">
    <property type="component" value="Unassembled WGS sequence"/>
</dbReference>
<accession>A0AAV8XII2</accession>
<dbReference type="InterPro" id="IPR000569">
    <property type="entry name" value="HECT_dom"/>
</dbReference>
<protein>
    <recommendedName>
        <fullName evidence="2">HECT domain-containing protein</fullName>
    </recommendedName>
</protein>
<dbReference type="Pfam" id="PF00632">
    <property type="entry name" value="HECT"/>
    <property type="match status" value="1"/>
</dbReference>
<gene>
    <name evidence="3" type="ORF">NQ314_011324</name>
</gene>
<name>A0AAV8XII2_9CUCU</name>
<keyword evidence="1" id="KW-0833">Ubl conjugation pathway</keyword>
<keyword evidence="4" id="KW-1185">Reference proteome</keyword>
<dbReference type="Gene3D" id="3.30.2410.10">
    <property type="entry name" value="Hect, E3 ligase catalytic domain"/>
    <property type="match status" value="1"/>
</dbReference>
<evidence type="ECO:0000256" key="1">
    <source>
        <dbReference type="ARBA" id="ARBA00022786"/>
    </source>
</evidence>
<proteinExistence type="predicted"/>
<dbReference type="AlphaFoldDB" id="A0AAV8XII2"/>
<dbReference type="SUPFAM" id="SSF56204">
    <property type="entry name" value="Hect, E3 ligase catalytic domain"/>
    <property type="match status" value="1"/>
</dbReference>
<reference evidence="3" key="1">
    <citation type="journal article" date="2023" name="Insect Mol. Biol.">
        <title>Genome sequencing provides insights into the evolution of gene families encoding plant cell wall-degrading enzymes in longhorned beetles.</title>
        <authorList>
            <person name="Shin N.R."/>
            <person name="Okamura Y."/>
            <person name="Kirsch R."/>
            <person name="Pauchet Y."/>
        </authorList>
    </citation>
    <scope>NUCLEOTIDE SEQUENCE</scope>
    <source>
        <strain evidence="3">RBIC_L_NR</strain>
    </source>
</reference>
<evidence type="ECO:0000313" key="3">
    <source>
        <dbReference type="EMBL" id="KAJ8938807.1"/>
    </source>
</evidence>
<dbReference type="GO" id="GO:0009966">
    <property type="term" value="P:regulation of signal transduction"/>
    <property type="evidence" value="ECO:0007669"/>
    <property type="project" value="UniProtKB-ARBA"/>
</dbReference>
<organism evidence="3 4">
    <name type="scientific">Rhamnusium bicolor</name>
    <dbReference type="NCBI Taxonomy" id="1586634"/>
    <lineage>
        <taxon>Eukaryota</taxon>
        <taxon>Metazoa</taxon>
        <taxon>Ecdysozoa</taxon>
        <taxon>Arthropoda</taxon>
        <taxon>Hexapoda</taxon>
        <taxon>Insecta</taxon>
        <taxon>Pterygota</taxon>
        <taxon>Neoptera</taxon>
        <taxon>Endopterygota</taxon>
        <taxon>Coleoptera</taxon>
        <taxon>Polyphaga</taxon>
        <taxon>Cucujiformia</taxon>
        <taxon>Chrysomeloidea</taxon>
        <taxon>Cerambycidae</taxon>
        <taxon>Lepturinae</taxon>
        <taxon>Rhagiini</taxon>
        <taxon>Rhamnusium</taxon>
    </lineage>
</organism>
<evidence type="ECO:0000313" key="4">
    <source>
        <dbReference type="Proteomes" id="UP001162156"/>
    </source>
</evidence>
<evidence type="ECO:0000259" key="2">
    <source>
        <dbReference type="Pfam" id="PF00632"/>
    </source>
</evidence>
<sequence length="371" mass="42654">MEGASVEPQEYILSSANNVDFIGDGFEDLPEDLFLQHPAGGIHTLKVHRGRIFEELLEAFEQNIFNDTVRIEMILPNGEIEYAEDFGGVFRDALSEFWFTFYEKCTIGTTLKIPYLRHDFGEVQWRSIAKIFIKGFEIEKYIPIKLAPVFIQSCFGQNIEDDDEILDNFLQYMCESEADVIKQALKNFGEVDNDELLDVLTSYATKWAPTKNNFKQLIRDIAHTELVQKPAFVVKCFGLEFKNNMNKISAMEVAHLYKALKPSVKNCLAKIDIQNEQEITPERTKVYSYLKRFIKEADEKTRTGFFRFCTGSDLPIRNIAVTFIGTLGIGRVPIAHTCTGLLELPEKYENFVFRSELNNILSSNIWIMDII</sequence>
<comment type="caution">
    <text evidence="3">The sequence shown here is derived from an EMBL/GenBank/DDBJ whole genome shotgun (WGS) entry which is preliminary data.</text>
</comment>
<dbReference type="GO" id="GO:0004842">
    <property type="term" value="F:ubiquitin-protein transferase activity"/>
    <property type="evidence" value="ECO:0007669"/>
    <property type="project" value="InterPro"/>
</dbReference>
<dbReference type="InterPro" id="IPR035983">
    <property type="entry name" value="Hect_E3_ubiquitin_ligase"/>
</dbReference>
<feature type="domain" description="HECT" evidence="2">
    <location>
        <begin position="139"/>
        <end position="346"/>
    </location>
</feature>